<keyword evidence="7" id="KW-1185">Reference proteome</keyword>
<dbReference type="Pfam" id="PF01590">
    <property type="entry name" value="GAF"/>
    <property type="match status" value="1"/>
</dbReference>
<protein>
    <submittedName>
        <fullName evidence="6">GAF domain-containing protein</fullName>
    </submittedName>
</protein>
<dbReference type="Gene3D" id="3.30.450.40">
    <property type="match status" value="1"/>
</dbReference>
<dbReference type="AlphaFoldDB" id="A0A1H4IJ75"/>
<keyword evidence="3" id="KW-0804">Transcription</keyword>
<reference evidence="7" key="1">
    <citation type="submission" date="2016-10" db="EMBL/GenBank/DDBJ databases">
        <authorList>
            <person name="Varghese N."/>
            <person name="Submissions S."/>
        </authorList>
    </citation>
    <scope>NUCLEOTIDE SEQUENCE [LARGE SCALE GENOMIC DNA]</scope>
    <source>
        <strain evidence="7">DSM 44498</strain>
    </source>
</reference>
<evidence type="ECO:0000313" key="6">
    <source>
        <dbReference type="EMBL" id="SEB33686.1"/>
    </source>
</evidence>
<gene>
    <name evidence="6" type="ORF">SAMN04490239_0790</name>
</gene>
<feature type="domain" description="HTH luxR-type" evidence="5">
    <location>
        <begin position="298"/>
        <end position="363"/>
    </location>
</feature>
<dbReference type="Gene3D" id="1.10.10.10">
    <property type="entry name" value="Winged helix-like DNA-binding domain superfamily/Winged helix DNA-binding domain"/>
    <property type="match status" value="1"/>
</dbReference>
<evidence type="ECO:0000259" key="5">
    <source>
        <dbReference type="PROSITE" id="PS50043"/>
    </source>
</evidence>
<feature type="region of interest" description="Disordered" evidence="4">
    <location>
        <begin position="281"/>
        <end position="300"/>
    </location>
</feature>
<dbReference type="InterPro" id="IPR016032">
    <property type="entry name" value="Sig_transdc_resp-reg_C-effctor"/>
</dbReference>
<dbReference type="PROSITE" id="PS50043">
    <property type="entry name" value="HTH_LUXR_2"/>
    <property type="match status" value="1"/>
</dbReference>
<dbReference type="InterPro" id="IPR036388">
    <property type="entry name" value="WH-like_DNA-bd_sf"/>
</dbReference>
<evidence type="ECO:0000256" key="1">
    <source>
        <dbReference type="ARBA" id="ARBA00023015"/>
    </source>
</evidence>
<dbReference type="SUPFAM" id="SSF55781">
    <property type="entry name" value="GAF domain-like"/>
    <property type="match status" value="1"/>
</dbReference>
<accession>A0A1H4IJ75</accession>
<dbReference type="Proteomes" id="UP000183561">
    <property type="component" value="Unassembled WGS sequence"/>
</dbReference>
<dbReference type="GO" id="GO:0003677">
    <property type="term" value="F:DNA binding"/>
    <property type="evidence" value="ECO:0007669"/>
    <property type="project" value="UniProtKB-KW"/>
</dbReference>
<dbReference type="InterPro" id="IPR029016">
    <property type="entry name" value="GAF-like_dom_sf"/>
</dbReference>
<keyword evidence="1" id="KW-0805">Transcription regulation</keyword>
<dbReference type="SMART" id="SM00421">
    <property type="entry name" value="HTH_LUXR"/>
    <property type="match status" value="1"/>
</dbReference>
<dbReference type="PRINTS" id="PR00038">
    <property type="entry name" value="HTHLUXR"/>
</dbReference>
<dbReference type="PROSITE" id="PS00622">
    <property type="entry name" value="HTH_LUXR_1"/>
    <property type="match status" value="1"/>
</dbReference>
<dbReference type="GO" id="GO:0006355">
    <property type="term" value="P:regulation of DNA-templated transcription"/>
    <property type="evidence" value="ECO:0007669"/>
    <property type="project" value="InterPro"/>
</dbReference>
<organism evidence="6 7">
    <name type="scientific">Rhodococcus koreensis</name>
    <dbReference type="NCBI Taxonomy" id="99653"/>
    <lineage>
        <taxon>Bacteria</taxon>
        <taxon>Bacillati</taxon>
        <taxon>Actinomycetota</taxon>
        <taxon>Actinomycetes</taxon>
        <taxon>Mycobacteriales</taxon>
        <taxon>Nocardiaceae</taxon>
        <taxon>Rhodococcus</taxon>
    </lineage>
</organism>
<dbReference type="Pfam" id="PF00196">
    <property type="entry name" value="GerE"/>
    <property type="match status" value="1"/>
</dbReference>
<dbReference type="PANTHER" id="PTHR44688:SF16">
    <property type="entry name" value="DNA-BINDING TRANSCRIPTIONAL ACTIVATOR DEVR_DOSR"/>
    <property type="match status" value="1"/>
</dbReference>
<evidence type="ECO:0000313" key="7">
    <source>
        <dbReference type="Proteomes" id="UP000183561"/>
    </source>
</evidence>
<proteinExistence type="predicted"/>
<sequence>MNTSAAQPSVAHRLSEMAAAMREMAGVEVTETRNAGDTIDETGALSAILDELHHAQGVLYEQACLTPQRGLERVLGSLARLRSAATGPGQFFSSSAEELCTAGGFDRVLVSRIQGSMWIPHTLHLVSEAISAALRNYLSDLEIPLSASPLEADVVRRRIPMLVSDAGAETRTYRPLIRLSRTTSYVVAPVVVDGTVVALLHADTNISGRVLTSADRDIVRLFADGLGPIYERMVLTERLREQRDRLGMVFSATEAMIDDVHGGPLTLDAPIGMLPPAAVDPSRRDRGAAGGSSEVRVTGRPERHLTAREIDVVELLSKGASNAEIAAQLTVSESTVKSHVKHIFRKLGATNRASAIARYGKMKRSMGRTL</sequence>
<dbReference type="RefSeq" id="WP_072949339.1">
    <property type="nucleotide sequence ID" value="NZ_FNSV01000004.1"/>
</dbReference>
<dbReference type="CDD" id="cd06170">
    <property type="entry name" value="LuxR_C_like"/>
    <property type="match status" value="1"/>
</dbReference>
<dbReference type="OrthoDB" id="161302at2"/>
<dbReference type="EMBL" id="FNSV01000004">
    <property type="protein sequence ID" value="SEB33686.1"/>
    <property type="molecule type" value="Genomic_DNA"/>
</dbReference>
<evidence type="ECO:0000256" key="3">
    <source>
        <dbReference type="ARBA" id="ARBA00023163"/>
    </source>
</evidence>
<dbReference type="InterPro" id="IPR003018">
    <property type="entry name" value="GAF"/>
</dbReference>
<dbReference type="SUPFAM" id="SSF46894">
    <property type="entry name" value="C-terminal effector domain of the bipartite response regulators"/>
    <property type="match status" value="1"/>
</dbReference>
<name>A0A1H4IJ75_9NOCA</name>
<evidence type="ECO:0000256" key="4">
    <source>
        <dbReference type="SAM" id="MobiDB-lite"/>
    </source>
</evidence>
<evidence type="ECO:0000256" key="2">
    <source>
        <dbReference type="ARBA" id="ARBA00023125"/>
    </source>
</evidence>
<keyword evidence="2" id="KW-0238">DNA-binding</keyword>
<dbReference type="InterPro" id="IPR000792">
    <property type="entry name" value="Tscrpt_reg_LuxR_C"/>
</dbReference>
<dbReference type="PANTHER" id="PTHR44688">
    <property type="entry name" value="DNA-BINDING TRANSCRIPTIONAL ACTIVATOR DEVR_DOSR"/>
    <property type="match status" value="1"/>
</dbReference>
<dbReference type="SMART" id="SM00065">
    <property type="entry name" value="GAF"/>
    <property type="match status" value="1"/>
</dbReference>